<dbReference type="GO" id="GO:0005634">
    <property type="term" value="C:nucleus"/>
    <property type="evidence" value="ECO:0007669"/>
    <property type="project" value="TreeGrafter"/>
</dbReference>
<evidence type="ECO:0000313" key="6">
    <source>
        <dbReference type="Proteomes" id="UP000093000"/>
    </source>
</evidence>
<accession>A0A1C7NRX5</accession>
<dbReference type="Pfam" id="PF15411">
    <property type="entry name" value="PH_10"/>
    <property type="match status" value="1"/>
</dbReference>
<dbReference type="Gene3D" id="3.10.20.90">
    <property type="entry name" value="Phosphatidylinositol 3-kinase Catalytic Subunit, Chain A, domain 1"/>
    <property type="match status" value="1"/>
</dbReference>
<dbReference type="InterPro" id="IPR000219">
    <property type="entry name" value="DH_dom"/>
</dbReference>
<evidence type="ECO:0000259" key="4">
    <source>
        <dbReference type="PROSITE" id="PS51745"/>
    </source>
</evidence>
<feature type="region of interest" description="Disordered" evidence="1">
    <location>
        <begin position="534"/>
        <end position="658"/>
    </location>
</feature>
<feature type="domain" description="DH" evidence="3">
    <location>
        <begin position="206"/>
        <end position="380"/>
    </location>
</feature>
<dbReference type="InterPro" id="IPR001331">
    <property type="entry name" value="GDS_CDC24_CS"/>
</dbReference>
<dbReference type="Pfam" id="PF00564">
    <property type="entry name" value="PB1"/>
    <property type="match status" value="1"/>
</dbReference>
<evidence type="ECO:0000259" key="2">
    <source>
        <dbReference type="PROSITE" id="PS50003"/>
    </source>
</evidence>
<dbReference type="EMBL" id="LUGH01000004">
    <property type="protein sequence ID" value="OBZ91768.1"/>
    <property type="molecule type" value="Genomic_DNA"/>
</dbReference>
<dbReference type="Gene3D" id="1.20.900.10">
    <property type="entry name" value="Dbl homology (DH) domain"/>
    <property type="match status" value="1"/>
</dbReference>
<dbReference type="GO" id="GO:0035556">
    <property type="term" value="P:intracellular signal transduction"/>
    <property type="evidence" value="ECO:0007669"/>
    <property type="project" value="InterPro"/>
</dbReference>
<dbReference type="GO" id="GO:0031106">
    <property type="term" value="P:septin ring organization"/>
    <property type="evidence" value="ECO:0007669"/>
    <property type="project" value="TreeGrafter"/>
</dbReference>
<feature type="compositionally biased region" description="Acidic residues" evidence="1">
    <location>
        <begin position="556"/>
        <end position="575"/>
    </location>
</feature>
<dbReference type="InterPro" id="IPR036872">
    <property type="entry name" value="CH_dom_sf"/>
</dbReference>
<dbReference type="PROSITE" id="PS50003">
    <property type="entry name" value="PH_DOMAIN"/>
    <property type="match status" value="1"/>
</dbReference>
<feature type="compositionally biased region" description="Low complexity" evidence="1">
    <location>
        <begin position="615"/>
        <end position="637"/>
    </location>
</feature>
<dbReference type="CDD" id="cd00160">
    <property type="entry name" value="RhoGEF"/>
    <property type="match status" value="1"/>
</dbReference>
<dbReference type="CDD" id="cd05992">
    <property type="entry name" value="PB1"/>
    <property type="match status" value="1"/>
</dbReference>
<dbReference type="InterPro" id="IPR035899">
    <property type="entry name" value="DBL_dom_sf"/>
</dbReference>
<dbReference type="PROSITE" id="PS51745">
    <property type="entry name" value="PB1"/>
    <property type="match status" value="1"/>
</dbReference>
<dbReference type="InterPro" id="IPR053793">
    <property type="entry name" value="PB1-like"/>
</dbReference>
<evidence type="ECO:0000259" key="3">
    <source>
        <dbReference type="PROSITE" id="PS50010"/>
    </source>
</evidence>
<dbReference type="PROSITE" id="PS50010">
    <property type="entry name" value="DH_2"/>
    <property type="match status" value="1"/>
</dbReference>
<dbReference type="Pfam" id="PF06395">
    <property type="entry name" value="CDC24"/>
    <property type="match status" value="1"/>
</dbReference>
<dbReference type="InParanoid" id="A0A1C7NRX5"/>
<feature type="region of interest" description="Disordered" evidence="1">
    <location>
        <begin position="723"/>
        <end position="742"/>
    </location>
</feature>
<dbReference type="GO" id="GO:0043332">
    <property type="term" value="C:mating projection tip"/>
    <property type="evidence" value="ECO:0007669"/>
    <property type="project" value="TreeGrafter"/>
</dbReference>
<dbReference type="STRING" id="101091.A0A1C7NRX5"/>
<dbReference type="InterPro" id="IPR001849">
    <property type="entry name" value="PH_domain"/>
</dbReference>
<dbReference type="InterPro" id="IPR010481">
    <property type="entry name" value="Cdc24/Scd1_N"/>
</dbReference>
<dbReference type="InterPro" id="IPR000270">
    <property type="entry name" value="PB1_dom"/>
</dbReference>
<dbReference type="PANTHER" id="PTHR47339:SF1">
    <property type="entry name" value="CELL DIVISION CONTROL PROTEIN 24"/>
    <property type="match status" value="1"/>
</dbReference>
<dbReference type="FunCoup" id="A0A1C7NRX5">
    <property type="interactions" value="80"/>
</dbReference>
<sequence length="871" mass="99141">MATLTLKNRSPSIGAINTVATNMIDVPLPSVSITNKPSSGTSLYHKCRSVLDRLALVEGMTYYLDYDSFGPVLSSNSSVVSSESTSSHNSNDPLSKLWDLCRRGAPLATLFNALHPAEPLKLDFTQTQQVNECKKTVYHFIVACRNQLEFKEGDLFTLSDLYKDNTNGFVKVVNTIDLVLQLLEEKGIISSHSSENRNSTNAPKDTRDKVVHELLETERKYVQDLEVLQNYMRELQMNDILNPDTIHYLFGNLNTLVDFQRRFLFQLEEIAEKSPEEQNFGLLFTQMEEQFTVYEPYCSNYFSAQDLVVQEAPKLQKLANILNPQYELPSMLIKPVQRICKYPLLLQQLIKSTQPDWPHFDDMETGLESVKRVTERVNETQRKHENIQVLDDLKRRMDDFRVKHIDNFGCLLLHDKLVIQQSDETEKEMFVFFFEKTLLICKETKDANKNKGVKANTISIKKKRRGSLQPKGLIDIRRILSVRNLSVGEGSWYLRVDWKDNDVDHVLFRFRNEEQVKLWESTLKRKISPMKSNVSNTQLASMKNAAQSVPASFRTDDEDEEEESLDTDTEDEEGEFQPQQSRSRSNSISAHLFNTISGRPKAPRHNTDIKNQRYTTTPFPRTSTSTGTHHSSDYSYPASPPPSTPSSPTSSSRTRTGLRDSSALVDIAHKFMSSDNDTVDEIKMYPPYINRSQSHSAATPAYPPTSTIPSVYHLQQLPRLRSQSSPNIHNQTSRQPQWEDTMQLPPFSSRTLYHMPPSPLDPPSSVRMVSSATTSPILSPNLAMPGALKVKLNYNAGIYVVMCPPDISFEVLMEKVDRKIRLIGNLQPQDTLRLRYQDEDGDLITINSNEDVQMAFESRGNANAVNLFVSV</sequence>
<dbReference type="SMART" id="SM00233">
    <property type="entry name" value="PH"/>
    <property type="match status" value="1"/>
</dbReference>
<evidence type="ECO:0000256" key="1">
    <source>
        <dbReference type="SAM" id="MobiDB-lite"/>
    </source>
</evidence>
<feature type="compositionally biased region" description="Low complexity" evidence="1">
    <location>
        <begin position="646"/>
        <end position="658"/>
    </location>
</feature>
<dbReference type="GO" id="GO:0000935">
    <property type="term" value="C:division septum"/>
    <property type="evidence" value="ECO:0007669"/>
    <property type="project" value="TreeGrafter"/>
</dbReference>
<keyword evidence="6" id="KW-1185">Reference proteome</keyword>
<comment type="caution">
    <text evidence="5">The sequence shown here is derived from an EMBL/GenBank/DDBJ whole genome shotgun (WGS) entry which is preliminary data.</text>
</comment>
<dbReference type="InterPro" id="IPR053026">
    <property type="entry name" value="CDC42_GEF"/>
</dbReference>
<dbReference type="SUPFAM" id="SSF54277">
    <property type="entry name" value="CAD &amp; PB1 domains"/>
    <property type="match status" value="1"/>
</dbReference>
<gene>
    <name evidence="5" type="primary">scd1_2</name>
    <name evidence="5" type="ORF">A0J61_00214</name>
</gene>
<dbReference type="Pfam" id="PF00621">
    <property type="entry name" value="RhoGEF"/>
    <property type="match status" value="1"/>
</dbReference>
<dbReference type="Gene3D" id="1.10.418.10">
    <property type="entry name" value="Calponin-like domain"/>
    <property type="match status" value="1"/>
</dbReference>
<dbReference type="GO" id="GO:0030010">
    <property type="term" value="P:establishment of cell polarity"/>
    <property type="evidence" value="ECO:0007669"/>
    <property type="project" value="TreeGrafter"/>
</dbReference>
<dbReference type="InterPro" id="IPR011993">
    <property type="entry name" value="PH-like_dom_sf"/>
</dbReference>
<feature type="compositionally biased region" description="Polar residues" evidence="1">
    <location>
        <begin position="577"/>
        <end position="597"/>
    </location>
</feature>
<feature type="domain" description="PB1" evidence="4">
    <location>
        <begin position="787"/>
        <end position="871"/>
    </location>
</feature>
<feature type="compositionally biased region" description="Polar residues" evidence="1">
    <location>
        <begin position="534"/>
        <end position="550"/>
    </location>
</feature>
<dbReference type="InterPro" id="IPR033511">
    <property type="entry name" value="Cdc24/Scd1_PH_dom"/>
</dbReference>
<dbReference type="SMART" id="SM00325">
    <property type="entry name" value="RhoGEF"/>
    <property type="match status" value="1"/>
</dbReference>
<organism evidence="5 6">
    <name type="scientific">Choanephora cucurbitarum</name>
    <dbReference type="NCBI Taxonomy" id="101091"/>
    <lineage>
        <taxon>Eukaryota</taxon>
        <taxon>Fungi</taxon>
        <taxon>Fungi incertae sedis</taxon>
        <taxon>Mucoromycota</taxon>
        <taxon>Mucoromycotina</taxon>
        <taxon>Mucoromycetes</taxon>
        <taxon>Mucorales</taxon>
        <taxon>Mucorineae</taxon>
        <taxon>Choanephoraceae</taxon>
        <taxon>Choanephoroideae</taxon>
        <taxon>Choanephora</taxon>
    </lineage>
</organism>
<dbReference type="PANTHER" id="PTHR47339">
    <property type="entry name" value="CELL DIVISION CONTROL PROTEIN 24"/>
    <property type="match status" value="1"/>
</dbReference>
<proteinExistence type="predicted"/>
<dbReference type="OrthoDB" id="1594986at2759"/>
<reference evidence="5 6" key="1">
    <citation type="submission" date="2016-03" db="EMBL/GenBank/DDBJ databases">
        <title>Choanephora cucurbitarum.</title>
        <authorList>
            <person name="Min B."/>
            <person name="Park H."/>
            <person name="Park J.-H."/>
            <person name="Shin H.-D."/>
            <person name="Choi I.-G."/>
        </authorList>
    </citation>
    <scope>NUCLEOTIDE SEQUENCE [LARGE SCALE GENOMIC DNA]</scope>
    <source>
        <strain evidence="5 6">KUS-F28377</strain>
    </source>
</reference>
<dbReference type="Gene3D" id="2.30.29.30">
    <property type="entry name" value="Pleckstrin-homology domain (PH domain)/Phosphotyrosine-binding domain (PTB)"/>
    <property type="match status" value="1"/>
</dbReference>
<dbReference type="SMART" id="SM00666">
    <property type="entry name" value="PB1"/>
    <property type="match status" value="1"/>
</dbReference>
<name>A0A1C7NRX5_9FUNG</name>
<evidence type="ECO:0000313" key="5">
    <source>
        <dbReference type="EMBL" id="OBZ91768.1"/>
    </source>
</evidence>
<dbReference type="GO" id="GO:0005737">
    <property type="term" value="C:cytoplasm"/>
    <property type="evidence" value="ECO:0007669"/>
    <property type="project" value="TreeGrafter"/>
</dbReference>
<dbReference type="SUPFAM" id="SSF50729">
    <property type="entry name" value="PH domain-like"/>
    <property type="match status" value="1"/>
</dbReference>
<dbReference type="GO" id="GO:0005085">
    <property type="term" value="F:guanyl-nucleotide exchange factor activity"/>
    <property type="evidence" value="ECO:0007669"/>
    <property type="project" value="InterPro"/>
</dbReference>
<dbReference type="PROSITE" id="PS00741">
    <property type="entry name" value="DH_1"/>
    <property type="match status" value="1"/>
</dbReference>
<protein>
    <submittedName>
        <fullName evidence="5">Rho guanine nucleotide exchange factor scd1</fullName>
    </submittedName>
</protein>
<feature type="domain" description="PH" evidence="2">
    <location>
        <begin position="404"/>
        <end position="528"/>
    </location>
</feature>
<dbReference type="SUPFAM" id="SSF48065">
    <property type="entry name" value="DBL homology domain (DH-domain)"/>
    <property type="match status" value="1"/>
</dbReference>
<dbReference type="Proteomes" id="UP000093000">
    <property type="component" value="Unassembled WGS sequence"/>
</dbReference>
<dbReference type="AlphaFoldDB" id="A0A1C7NRX5"/>
<dbReference type="CDD" id="cd13246">
    <property type="entry name" value="PH_Scd1"/>
    <property type="match status" value="1"/>
</dbReference>